<dbReference type="GO" id="GO:0005262">
    <property type="term" value="F:calcium channel activity"/>
    <property type="evidence" value="ECO:0007669"/>
    <property type="project" value="TreeGrafter"/>
</dbReference>
<evidence type="ECO:0000313" key="9">
    <source>
        <dbReference type="EMBL" id="CAH3129405.1"/>
    </source>
</evidence>
<dbReference type="GO" id="GO:0098703">
    <property type="term" value="P:calcium ion import across plasma membrane"/>
    <property type="evidence" value="ECO:0007669"/>
    <property type="project" value="TreeGrafter"/>
</dbReference>
<keyword evidence="2 7" id="KW-0812">Transmembrane</keyword>
<keyword evidence="5 7" id="KW-0472">Membrane</keyword>
<accession>A0AAU9WXF0</accession>
<dbReference type="Pfam" id="PF00520">
    <property type="entry name" value="Ion_trans"/>
    <property type="match status" value="1"/>
</dbReference>
<dbReference type="PANTHER" id="PTHR10582:SF2">
    <property type="entry name" value="INACTIVE"/>
    <property type="match status" value="1"/>
</dbReference>
<feature type="transmembrane region" description="Helical" evidence="7">
    <location>
        <begin position="508"/>
        <end position="531"/>
    </location>
</feature>
<sequence length="681" mass="79834">MWLVLSKSTMSKGEQELMPAGKSNEQGNRHEVDRYRDQQKGDEFDEDFWIKVHQMQNEGFSWNRAMDQVHVERVIQKYKDGGELVSEDPALLMLKKWPVSKQYKDDPDKLLGLEQQINRYLEILLESELNSENRYEEFQDEDDKTSKTLMHYAAELGFLHVTKTLVKKCPLLLAVKTADQRKPVEKRAMLPVELAIEAEKDDVAAFLIRTMWHERVQRLFFWTPGNMTNPEPSFLSLKAIIENSKMKKTVVAVLDQMVNPHWPYLPKRQENYETEEEREAVEGVWKTISDDPLNYHFYYHILDGDEGGRPPKIMTSDGRKQIENKYFNWRDKSCLHAIAKSNNKEALQHPVVRMLIRTKWKSYGHLFLSLQAALFCIFLLSMSYSLLHASTKLDPIRYNGALDSVRGFCEVVTLLMVVFYICEEINQIRIEGRSYFSEWMTLFDWLGLLLILCIVPLRYMDHEAQWMVTSLAFLFNFLRIFKFSCDYTTGLYTQTLAKIILHDVTRSMAVFIVIFFSFCGALTLSLCYSGTSENLELRGFGDVLMSGFRALSEQYPMAQNYSPFNWLSVLLMMAYMGTVTVILLNILVAQMSTTYTQAKKVARLEYDVDRILQLTRMERFPFLNLRVKYYKEGDWISEMKLAKELLEFSEDRSPWDSVEEKLNEIRDLMRKMVKQMRPGRE</sequence>
<evidence type="ECO:0000256" key="5">
    <source>
        <dbReference type="ARBA" id="ARBA00023136"/>
    </source>
</evidence>
<feature type="transmembrane region" description="Helical" evidence="7">
    <location>
        <begin position="465"/>
        <end position="481"/>
    </location>
</feature>
<evidence type="ECO:0000256" key="7">
    <source>
        <dbReference type="SAM" id="Phobius"/>
    </source>
</evidence>
<evidence type="ECO:0000313" key="10">
    <source>
        <dbReference type="Proteomes" id="UP001159428"/>
    </source>
</evidence>
<reference evidence="9 10" key="1">
    <citation type="submission" date="2022-05" db="EMBL/GenBank/DDBJ databases">
        <authorList>
            <consortium name="Genoscope - CEA"/>
            <person name="William W."/>
        </authorList>
    </citation>
    <scope>NUCLEOTIDE SEQUENCE [LARGE SCALE GENOMIC DNA]</scope>
</reference>
<dbReference type="GO" id="GO:0005886">
    <property type="term" value="C:plasma membrane"/>
    <property type="evidence" value="ECO:0007669"/>
    <property type="project" value="TreeGrafter"/>
</dbReference>
<feature type="transmembrane region" description="Helical" evidence="7">
    <location>
        <begin position="404"/>
        <end position="422"/>
    </location>
</feature>
<protein>
    <recommendedName>
        <fullName evidence="8">Ion transport domain-containing protein</fullName>
    </recommendedName>
</protein>
<dbReference type="AlphaFoldDB" id="A0AAU9WXF0"/>
<feature type="compositionally biased region" description="Polar residues" evidence="6">
    <location>
        <begin position="1"/>
        <end position="12"/>
    </location>
</feature>
<gene>
    <name evidence="9" type="ORF">PMEA_00013930</name>
</gene>
<keyword evidence="10" id="KW-1185">Reference proteome</keyword>
<dbReference type="InterPro" id="IPR024862">
    <property type="entry name" value="TRPV"/>
</dbReference>
<feature type="transmembrane region" description="Helical" evidence="7">
    <location>
        <begin position="363"/>
        <end position="384"/>
    </location>
</feature>
<name>A0AAU9WXF0_9CNID</name>
<evidence type="ECO:0000256" key="1">
    <source>
        <dbReference type="ARBA" id="ARBA00004141"/>
    </source>
</evidence>
<evidence type="ECO:0000256" key="6">
    <source>
        <dbReference type="SAM" id="MobiDB-lite"/>
    </source>
</evidence>
<feature type="transmembrane region" description="Helical" evidence="7">
    <location>
        <begin position="442"/>
        <end position="459"/>
    </location>
</feature>
<evidence type="ECO:0000256" key="3">
    <source>
        <dbReference type="ARBA" id="ARBA00022737"/>
    </source>
</evidence>
<evidence type="ECO:0000256" key="2">
    <source>
        <dbReference type="ARBA" id="ARBA00022692"/>
    </source>
</evidence>
<feature type="region of interest" description="Disordered" evidence="6">
    <location>
        <begin position="1"/>
        <end position="30"/>
    </location>
</feature>
<keyword evidence="4 7" id="KW-1133">Transmembrane helix</keyword>
<comment type="caution">
    <text evidence="9">The sequence shown here is derived from an EMBL/GenBank/DDBJ whole genome shotgun (WGS) entry which is preliminary data.</text>
</comment>
<proteinExistence type="predicted"/>
<feature type="transmembrane region" description="Helical" evidence="7">
    <location>
        <begin position="566"/>
        <end position="589"/>
    </location>
</feature>
<evidence type="ECO:0000256" key="4">
    <source>
        <dbReference type="ARBA" id="ARBA00022989"/>
    </source>
</evidence>
<evidence type="ECO:0000259" key="8">
    <source>
        <dbReference type="Pfam" id="PF00520"/>
    </source>
</evidence>
<organism evidence="9 10">
    <name type="scientific">Pocillopora meandrina</name>
    <dbReference type="NCBI Taxonomy" id="46732"/>
    <lineage>
        <taxon>Eukaryota</taxon>
        <taxon>Metazoa</taxon>
        <taxon>Cnidaria</taxon>
        <taxon>Anthozoa</taxon>
        <taxon>Hexacorallia</taxon>
        <taxon>Scleractinia</taxon>
        <taxon>Astrocoeniina</taxon>
        <taxon>Pocilloporidae</taxon>
        <taxon>Pocillopora</taxon>
    </lineage>
</organism>
<dbReference type="EMBL" id="CALNXJ010000024">
    <property type="protein sequence ID" value="CAH3129405.1"/>
    <property type="molecule type" value="Genomic_DNA"/>
</dbReference>
<dbReference type="PANTHER" id="PTHR10582">
    <property type="entry name" value="TRANSIENT RECEPTOR POTENTIAL ION CHANNEL PROTEIN"/>
    <property type="match status" value="1"/>
</dbReference>
<dbReference type="InterPro" id="IPR005821">
    <property type="entry name" value="Ion_trans_dom"/>
</dbReference>
<dbReference type="Proteomes" id="UP001159428">
    <property type="component" value="Unassembled WGS sequence"/>
</dbReference>
<comment type="subcellular location">
    <subcellularLocation>
        <location evidence="1">Membrane</location>
        <topology evidence="1">Multi-pass membrane protein</topology>
    </subcellularLocation>
</comment>
<feature type="domain" description="Ion transport" evidence="8">
    <location>
        <begin position="375"/>
        <end position="600"/>
    </location>
</feature>
<keyword evidence="3" id="KW-0677">Repeat</keyword>